<dbReference type="AlphaFoldDB" id="A0ABD3PLJ6"/>
<keyword evidence="3" id="KW-1185">Reference proteome</keyword>
<protein>
    <submittedName>
        <fullName evidence="2">Uncharacterized protein</fullName>
    </submittedName>
</protein>
<comment type="caution">
    <text evidence="2">The sequence shown here is derived from an EMBL/GenBank/DDBJ whole genome shotgun (WGS) entry which is preliminary data.</text>
</comment>
<evidence type="ECO:0000256" key="1">
    <source>
        <dbReference type="SAM" id="MobiDB-lite"/>
    </source>
</evidence>
<evidence type="ECO:0000313" key="3">
    <source>
        <dbReference type="Proteomes" id="UP001516023"/>
    </source>
</evidence>
<dbReference type="EMBL" id="JABMIG020000155">
    <property type="protein sequence ID" value="KAL3788519.1"/>
    <property type="molecule type" value="Genomic_DNA"/>
</dbReference>
<proteinExistence type="predicted"/>
<reference evidence="2 3" key="1">
    <citation type="journal article" date="2020" name="G3 (Bethesda)">
        <title>Improved Reference Genome for Cyclotella cryptica CCMP332, a Model for Cell Wall Morphogenesis, Salinity Adaptation, and Lipid Production in Diatoms (Bacillariophyta).</title>
        <authorList>
            <person name="Roberts W.R."/>
            <person name="Downey K.M."/>
            <person name="Ruck E.C."/>
            <person name="Traller J.C."/>
            <person name="Alverson A.J."/>
        </authorList>
    </citation>
    <scope>NUCLEOTIDE SEQUENCE [LARGE SCALE GENOMIC DNA]</scope>
    <source>
        <strain evidence="2 3">CCMP332</strain>
    </source>
</reference>
<organism evidence="2 3">
    <name type="scientific">Cyclotella cryptica</name>
    <dbReference type="NCBI Taxonomy" id="29204"/>
    <lineage>
        <taxon>Eukaryota</taxon>
        <taxon>Sar</taxon>
        <taxon>Stramenopiles</taxon>
        <taxon>Ochrophyta</taxon>
        <taxon>Bacillariophyta</taxon>
        <taxon>Coscinodiscophyceae</taxon>
        <taxon>Thalassiosirophycidae</taxon>
        <taxon>Stephanodiscales</taxon>
        <taxon>Stephanodiscaceae</taxon>
        <taxon>Cyclotella</taxon>
    </lineage>
</organism>
<sequence length="189" mass="21250">MVISASVRQPAEGPTSSFQYVASKWNNHECLLQLFHEVRNWAGYMALSVWPKLRGPYIPKFRILRFFNEVSSSAAPLLEDNDNLINVYFGCGESSNTNSSKPNDASSPAPMTDSPLALATPAANPPSVAKCVITMPPTLPIMTRWDTRRWCRYRYPLDTLENLSWSTVTCLMRMGCDRINENNAFYSSS</sequence>
<dbReference type="Proteomes" id="UP001516023">
    <property type="component" value="Unassembled WGS sequence"/>
</dbReference>
<evidence type="ECO:0000313" key="2">
    <source>
        <dbReference type="EMBL" id="KAL3788519.1"/>
    </source>
</evidence>
<feature type="compositionally biased region" description="Polar residues" evidence="1">
    <location>
        <begin position="96"/>
        <end position="106"/>
    </location>
</feature>
<name>A0ABD3PLJ6_9STRA</name>
<gene>
    <name evidence="2" type="ORF">HJC23_006557</name>
</gene>
<accession>A0ABD3PLJ6</accession>
<feature type="region of interest" description="Disordered" evidence="1">
    <location>
        <begin position="96"/>
        <end position="117"/>
    </location>
</feature>